<evidence type="ECO:0000313" key="4">
    <source>
        <dbReference type="Proteomes" id="UP000315647"/>
    </source>
</evidence>
<feature type="signal peptide" evidence="2">
    <location>
        <begin position="1"/>
        <end position="27"/>
    </location>
</feature>
<dbReference type="Proteomes" id="UP000315647">
    <property type="component" value="Chromosome"/>
</dbReference>
<dbReference type="RefSeq" id="WP_197997446.1">
    <property type="nucleotide sequence ID" value="NZ_CP037421.1"/>
</dbReference>
<evidence type="ECO:0000256" key="2">
    <source>
        <dbReference type="SAM" id="SignalP"/>
    </source>
</evidence>
<reference evidence="3 4" key="1">
    <citation type="submission" date="2019-03" db="EMBL/GenBank/DDBJ databases">
        <title>Deep-cultivation of Planctomycetes and their phenomic and genomic characterization uncovers novel biology.</title>
        <authorList>
            <person name="Wiegand S."/>
            <person name="Jogler M."/>
            <person name="Boedeker C."/>
            <person name="Pinto D."/>
            <person name="Vollmers J."/>
            <person name="Rivas-Marin E."/>
            <person name="Kohn T."/>
            <person name="Peeters S.H."/>
            <person name="Heuer A."/>
            <person name="Rast P."/>
            <person name="Oberbeckmann S."/>
            <person name="Bunk B."/>
            <person name="Jeske O."/>
            <person name="Meyerdierks A."/>
            <person name="Storesund J.E."/>
            <person name="Kallscheuer N."/>
            <person name="Luecker S."/>
            <person name="Lage O.M."/>
            <person name="Pohl T."/>
            <person name="Merkel B.J."/>
            <person name="Hornburger P."/>
            <person name="Mueller R.-W."/>
            <person name="Bruemmer F."/>
            <person name="Labrenz M."/>
            <person name="Spormann A.M."/>
            <person name="Op den Camp H."/>
            <person name="Overmann J."/>
            <person name="Amann R."/>
            <person name="Jetten M.S.M."/>
            <person name="Mascher T."/>
            <person name="Medema M.H."/>
            <person name="Devos D.P."/>
            <person name="Kaster A.-K."/>
            <person name="Ovreas L."/>
            <person name="Rohde M."/>
            <person name="Galperin M.Y."/>
            <person name="Jogler C."/>
        </authorList>
    </citation>
    <scope>NUCLEOTIDE SEQUENCE [LARGE SCALE GENOMIC DNA]</scope>
    <source>
        <strain evidence="3 4">Enr10</strain>
    </source>
</reference>
<keyword evidence="2" id="KW-0732">Signal</keyword>
<proteinExistence type="predicted"/>
<gene>
    <name evidence="3" type="ORF">Enr10x_02790</name>
</gene>
<protein>
    <recommendedName>
        <fullName evidence="5">Lipoprotein</fullName>
    </recommendedName>
</protein>
<evidence type="ECO:0000256" key="1">
    <source>
        <dbReference type="SAM" id="MobiDB-lite"/>
    </source>
</evidence>
<dbReference type="AlphaFoldDB" id="A0A517Q033"/>
<dbReference type="EMBL" id="CP037421">
    <property type="protein sequence ID" value="QDT24985.1"/>
    <property type="molecule type" value="Genomic_DNA"/>
</dbReference>
<evidence type="ECO:0008006" key="5">
    <source>
        <dbReference type="Google" id="ProtNLM"/>
    </source>
</evidence>
<name>A0A517Q033_9PLAN</name>
<feature type="chain" id="PRO_5021951876" description="Lipoprotein" evidence="2">
    <location>
        <begin position="28"/>
        <end position="56"/>
    </location>
</feature>
<feature type="region of interest" description="Disordered" evidence="1">
    <location>
        <begin position="31"/>
        <end position="56"/>
    </location>
</feature>
<accession>A0A517Q033</accession>
<sequence precursor="true">MIRMIRMISLRIKQGSIFSLILLLALAGCSKGAPEDSVDSKPPEMMGDEGKMVPPP</sequence>
<keyword evidence="4" id="KW-1185">Reference proteome</keyword>
<dbReference type="PROSITE" id="PS51257">
    <property type="entry name" value="PROKAR_LIPOPROTEIN"/>
    <property type="match status" value="1"/>
</dbReference>
<evidence type="ECO:0000313" key="3">
    <source>
        <dbReference type="EMBL" id="QDT24985.1"/>
    </source>
</evidence>
<organism evidence="3 4">
    <name type="scientific">Gimesia panareensis</name>
    <dbReference type="NCBI Taxonomy" id="2527978"/>
    <lineage>
        <taxon>Bacteria</taxon>
        <taxon>Pseudomonadati</taxon>
        <taxon>Planctomycetota</taxon>
        <taxon>Planctomycetia</taxon>
        <taxon>Planctomycetales</taxon>
        <taxon>Planctomycetaceae</taxon>
        <taxon>Gimesia</taxon>
    </lineage>
</organism>